<dbReference type="RefSeq" id="WP_115091553.1">
    <property type="nucleotide sequence ID" value="NZ_CP068107.1"/>
</dbReference>
<sequence length="247" mass="28087">MKTVPTPEWLATYEQKKGLLVSPTNFNHYFSASEICNRKLFHLSLGAINFPTGHILVRDPLVYLKGDEQPYFIPVAAGKHPLTILVMEVDVDHYRYVAFRVKLTDRPAVQHLEALLGHENIDNLNEGEYFGFNVDAGLATIVDEKTKDAYCAFEQQWLAANPGGNIYDDYLAAEFKKSYENHPQYQRPGGDWINFEIPGTDLTIPMIQSGYGDGAYPVYYGYDENNDVCEIIVQFIDIELTFEDEKA</sequence>
<dbReference type="Pfam" id="PF14025">
    <property type="entry name" value="DUF4241"/>
    <property type="match status" value="1"/>
</dbReference>
<evidence type="ECO:0000313" key="2">
    <source>
        <dbReference type="Proteomes" id="UP000255024"/>
    </source>
</evidence>
<organism evidence="1 2">
    <name type="scientific">Myroides odoratus</name>
    <name type="common">Flavobacterium odoratum</name>
    <dbReference type="NCBI Taxonomy" id="256"/>
    <lineage>
        <taxon>Bacteria</taxon>
        <taxon>Pseudomonadati</taxon>
        <taxon>Bacteroidota</taxon>
        <taxon>Flavobacteriia</taxon>
        <taxon>Flavobacteriales</taxon>
        <taxon>Flavobacteriaceae</taxon>
        <taxon>Myroides</taxon>
    </lineage>
</organism>
<keyword evidence="2" id="KW-1185">Reference proteome</keyword>
<gene>
    <name evidence="1" type="ORF">NCTC11179_02207</name>
</gene>
<dbReference type="Proteomes" id="UP000255024">
    <property type="component" value="Unassembled WGS sequence"/>
</dbReference>
<dbReference type="InterPro" id="IPR025335">
    <property type="entry name" value="DUF4241"/>
</dbReference>
<evidence type="ECO:0008006" key="3">
    <source>
        <dbReference type="Google" id="ProtNLM"/>
    </source>
</evidence>
<reference evidence="1 2" key="1">
    <citation type="submission" date="2018-06" db="EMBL/GenBank/DDBJ databases">
        <authorList>
            <consortium name="Pathogen Informatics"/>
            <person name="Doyle S."/>
        </authorList>
    </citation>
    <scope>NUCLEOTIDE SEQUENCE [LARGE SCALE GENOMIC DNA]</scope>
    <source>
        <strain evidence="1 2">NCTC11179</strain>
    </source>
</reference>
<name>A0A378RNU1_MYROD</name>
<dbReference type="EMBL" id="UGQL01000001">
    <property type="protein sequence ID" value="STZ28645.1"/>
    <property type="molecule type" value="Genomic_DNA"/>
</dbReference>
<accession>A0A378RNU1</accession>
<proteinExistence type="predicted"/>
<dbReference type="AlphaFoldDB" id="A0A378RNU1"/>
<evidence type="ECO:0000313" key="1">
    <source>
        <dbReference type="EMBL" id="STZ28645.1"/>
    </source>
</evidence>
<protein>
    <recommendedName>
        <fullName evidence="3">DUF4241 domain-containing protein</fullName>
    </recommendedName>
</protein>